<evidence type="ECO:0000313" key="2">
    <source>
        <dbReference type="EMBL" id="RMC04423.1"/>
    </source>
</evidence>
<organism evidence="2 3">
    <name type="scientific">Hirundo rustica rustica</name>
    <dbReference type="NCBI Taxonomy" id="333673"/>
    <lineage>
        <taxon>Eukaryota</taxon>
        <taxon>Metazoa</taxon>
        <taxon>Chordata</taxon>
        <taxon>Craniata</taxon>
        <taxon>Vertebrata</taxon>
        <taxon>Euteleostomi</taxon>
        <taxon>Archelosauria</taxon>
        <taxon>Archosauria</taxon>
        <taxon>Dinosauria</taxon>
        <taxon>Saurischia</taxon>
        <taxon>Theropoda</taxon>
        <taxon>Coelurosauria</taxon>
        <taxon>Aves</taxon>
        <taxon>Neognathae</taxon>
        <taxon>Neoaves</taxon>
        <taxon>Telluraves</taxon>
        <taxon>Australaves</taxon>
        <taxon>Passeriformes</taxon>
        <taxon>Sylvioidea</taxon>
        <taxon>Hirundinidae</taxon>
        <taxon>Hirundo</taxon>
    </lineage>
</organism>
<evidence type="ECO:0000256" key="1">
    <source>
        <dbReference type="SAM" id="MobiDB-lite"/>
    </source>
</evidence>
<evidence type="ECO:0000313" key="3">
    <source>
        <dbReference type="Proteomes" id="UP000269221"/>
    </source>
</evidence>
<feature type="region of interest" description="Disordered" evidence="1">
    <location>
        <begin position="72"/>
        <end position="96"/>
    </location>
</feature>
<comment type="caution">
    <text evidence="2">The sequence shown here is derived from an EMBL/GenBank/DDBJ whole genome shotgun (WGS) entry which is preliminary data.</text>
</comment>
<sequence>MLVLGSLLSNIFVRDMDSGTEHILSKFGDDTRLCVVETLEERDDIQRELDRLERGAHAKLIKLNKAKRKGLLQGQGNLKHKNSLGGEWIGRSPEKN</sequence>
<proteinExistence type="predicted"/>
<reference evidence="2 3" key="1">
    <citation type="submission" date="2018-07" db="EMBL/GenBank/DDBJ databases">
        <title>A high quality draft genome assembly of the barn swallow (H. rustica rustica).</title>
        <authorList>
            <person name="Formenti G."/>
            <person name="Chiara M."/>
            <person name="Poveda L."/>
            <person name="Francoijs K.-J."/>
            <person name="Bonisoli-Alquati A."/>
            <person name="Canova L."/>
            <person name="Gianfranceschi L."/>
            <person name="Horner D.S."/>
            <person name="Saino N."/>
        </authorList>
    </citation>
    <scope>NUCLEOTIDE SEQUENCE [LARGE SCALE GENOMIC DNA]</scope>
    <source>
        <strain evidence="2">Chelidonia</strain>
        <tissue evidence="2">Blood</tissue>
    </source>
</reference>
<dbReference type="Proteomes" id="UP000269221">
    <property type="component" value="Unassembled WGS sequence"/>
</dbReference>
<protein>
    <recommendedName>
        <fullName evidence="4">Reverse transcriptase domain-containing protein</fullName>
    </recommendedName>
</protein>
<dbReference type="EMBL" id="QRBI01000125">
    <property type="protein sequence ID" value="RMC04423.1"/>
    <property type="molecule type" value="Genomic_DNA"/>
</dbReference>
<evidence type="ECO:0008006" key="4">
    <source>
        <dbReference type="Google" id="ProtNLM"/>
    </source>
</evidence>
<dbReference type="AlphaFoldDB" id="A0A3M0JTP9"/>
<dbReference type="OrthoDB" id="10056483at2759"/>
<name>A0A3M0JTP9_HIRRU</name>
<keyword evidence="3" id="KW-1185">Reference proteome</keyword>
<gene>
    <name evidence="2" type="ORF">DUI87_18865</name>
</gene>
<accession>A0A3M0JTP9</accession>